<keyword evidence="1" id="KW-0040">ANK repeat</keyword>
<dbReference type="PANTHER" id="PTHR43392">
    <property type="entry name" value="AAA-TYPE ATPASE FAMILY PROTEIN / ANKYRIN REPEAT FAMILY PROTEIN"/>
    <property type="match status" value="1"/>
</dbReference>
<name>A0A6A4M207_9ERIC</name>
<dbReference type="EMBL" id="QEFC01000039">
    <property type="protein sequence ID" value="KAE9467306.1"/>
    <property type="molecule type" value="Genomic_DNA"/>
</dbReference>
<dbReference type="SUPFAM" id="SSF48403">
    <property type="entry name" value="Ankyrin repeat"/>
    <property type="match status" value="1"/>
</dbReference>
<protein>
    <submittedName>
        <fullName evidence="2">Uncharacterized protein</fullName>
    </submittedName>
</protein>
<dbReference type="Pfam" id="PF00023">
    <property type="entry name" value="Ank"/>
    <property type="match status" value="1"/>
</dbReference>
<dbReference type="InterPro" id="IPR036770">
    <property type="entry name" value="Ankyrin_rpt-contain_sf"/>
</dbReference>
<dbReference type="InterPro" id="IPR002110">
    <property type="entry name" value="Ankyrin_rpt"/>
</dbReference>
<dbReference type="PROSITE" id="PS50088">
    <property type="entry name" value="ANK_REPEAT"/>
    <property type="match status" value="1"/>
</dbReference>
<evidence type="ECO:0000313" key="2">
    <source>
        <dbReference type="EMBL" id="KAE9467306.1"/>
    </source>
</evidence>
<accession>A0A6A4M207</accession>
<evidence type="ECO:0000256" key="1">
    <source>
        <dbReference type="PROSITE-ProRule" id="PRU00023"/>
    </source>
</evidence>
<feature type="repeat" description="ANK" evidence="1">
    <location>
        <begin position="68"/>
        <end position="104"/>
    </location>
</feature>
<dbReference type="InterPro" id="IPR050773">
    <property type="entry name" value="CbxX/CfxQ_RuBisCO_ESX"/>
</dbReference>
<comment type="caution">
    <text evidence="2">The sequence shown here is derived from an EMBL/GenBank/DDBJ whole genome shotgun (WGS) entry which is preliminary data.</text>
</comment>
<keyword evidence="3" id="KW-1185">Reference proteome</keyword>
<proteinExistence type="predicted"/>
<dbReference type="OrthoDB" id="1748425at2759"/>
<reference evidence="2 3" key="1">
    <citation type="journal article" date="2019" name="Genome Biol. Evol.">
        <title>The Rhododendron genome and chromosomal organization provide insight into shared whole-genome duplications across the heath family (Ericaceae).</title>
        <authorList>
            <person name="Soza V.L."/>
            <person name="Lindsley D."/>
            <person name="Waalkes A."/>
            <person name="Ramage E."/>
            <person name="Patwardhan R.P."/>
            <person name="Burton J.N."/>
            <person name="Adey A."/>
            <person name="Kumar A."/>
            <person name="Qiu R."/>
            <person name="Shendure J."/>
            <person name="Hall B."/>
        </authorList>
    </citation>
    <scope>NUCLEOTIDE SEQUENCE [LARGE SCALE GENOMIC DNA]</scope>
    <source>
        <strain evidence="2">RSF 1966-606</strain>
    </source>
</reference>
<dbReference type="GO" id="GO:0016887">
    <property type="term" value="F:ATP hydrolysis activity"/>
    <property type="evidence" value="ECO:0007669"/>
    <property type="project" value="TreeGrafter"/>
</dbReference>
<dbReference type="PROSITE" id="PS50297">
    <property type="entry name" value="ANK_REP_REGION"/>
    <property type="match status" value="1"/>
</dbReference>
<dbReference type="PANTHER" id="PTHR43392:SF2">
    <property type="entry name" value="AAA-TYPE ATPASE FAMILY PROTEIN _ ANKYRIN REPEAT FAMILY PROTEIN"/>
    <property type="match status" value="1"/>
</dbReference>
<sequence>MLLDERRMALMLKVGPRKPPHMAGLGDPGTALEESMSVMDDGKVVIFAGYTEPMKHVITCNEAFCTMKGMTPLHLAVWHSLQSEDCSTVKTLLEYNADCSAGDNVLLVAILKNVNAREEPRALIARMLKNELATHRMKLG</sequence>
<dbReference type="SMART" id="SM00248">
    <property type="entry name" value="ANK"/>
    <property type="match status" value="1"/>
</dbReference>
<dbReference type="Gene3D" id="1.25.40.20">
    <property type="entry name" value="Ankyrin repeat-containing domain"/>
    <property type="match status" value="1"/>
</dbReference>
<dbReference type="AlphaFoldDB" id="A0A6A4M207"/>
<feature type="non-terminal residue" evidence="2">
    <location>
        <position position="1"/>
    </location>
</feature>
<dbReference type="Proteomes" id="UP000428333">
    <property type="component" value="Linkage Group LG01"/>
</dbReference>
<gene>
    <name evidence="2" type="ORF">C3L33_00786</name>
</gene>
<evidence type="ECO:0000313" key="3">
    <source>
        <dbReference type="Proteomes" id="UP000428333"/>
    </source>
</evidence>
<organism evidence="2 3">
    <name type="scientific">Rhododendron williamsianum</name>
    <dbReference type="NCBI Taxonomy" id="262921"/>
    <lineage>
        <taxon>Eukaryota</taxon>
        <taxon>Viridiplantae</taxon>
        <taxon>Streptophyta</taxon>
        <taxon>Embryophyta</taxon>
        <taxon>Tracheophyta</taxon>
        <taxon>Spermatophyta</taxon>
        <taxon>Magnoliopsida</taxon>
        <taxon>eudicotyledons</taxon>
        <taxon>Gunneridae</taxon>
        <taxon>Pentapetalae</taxon>
        <taxon>asterids</taxon>
        <taxon>Ericales</taxon>
        <taxon>Ericaceae</taxon>
        <taxon>Ericoideae</taxon>
        <taxon>Rhodoreae</taxon>
        <taxon>Rhododendron</taxon>
    </lineage>
</organism>